<dbReference type="PANTHER" id="PTHR46796:SF7">
    <property type="entry name" value="ARAC FAMILY TRANSCRIPTIONAL REGULATOR"/>
    <property type="match status" value="1"/>
</dbReference>
<keyword evidence="1" id="KW-0805">Transcription regulation</keyword>
<proteinExistence type="predicted"/>
<dbReference type="RefSeq" id="WP_142899386.1">
    <property type="nucleotide sequence ID" value="NZ_ML660063.1"/>
</dbReference>
<dbReference type="PANTHER" id="PTHR46796">
    <property type="entry name" value="HTH-TYPE TRANSCRIPTIONAL ACTIVATOR RHAS-RELATED"/>
    <property type="match status" value="1"/>
</dbReference>
<evidence type="ECO:0000313" key="5">
    <source>
        <dbReference type="EMBL" id="TQV72539.1"/>
    </source>
</evidence>
<feature type="domain" description="HTH araC/xylS-type" evidence="4">
    <location>
        <begin position="209"/>
        <end position="307"/>
    </location>
</feature>
<dbReference type="Gene3D" id="1.10.10.60">
    <property type="entry name" value="Homeodomain-like"/>
    <property type="match status" value="2"/>
</dbReference>
<dbReference type="Pfam" id="PF12833">
    <property type="entry name" value="HTH_18"/>
    <property type="match status" value="1"/>
</dbReference>
<dbReference type="InterPro" id="IPR050204">
    <property type="entry name" value="AraC_XylS_family_regulators"/>
</dbReference>
<dbReference type="AlphaFoldDB" id="A0A545T5P4"/>
<gene>
    <name evidence="5" type="ORF">FKG95_26090</name>
</gene>
<accession>A0A545T5P4</accession>
<keyword evidence="6" id="KW-1185">Reference proteome</keyword>
<dbReference type="Proteomes" id="UP000315252">
    <property type="component" value="Unassembled WGS sequence"/>
</dbReference>
<dbReference type="PROSITE" id="PS00041">
    <property type="entry name" value="HTH_ARAC_FAMILY_1"/>
    <property type="match status" value="1"/>
</dbReference>
<keyword evidence="3" id="KW-0804">Transcription</keyword>
<comment type="caution">
    <text evidence="5">The sequence shown here is derived from an EMBL/GenBank/DDBJ whole genome shotgun (WGS) entry which is preliminary data.</text>
</comment>
<dbReference type="PROSITE" id="PS01124">
    <property type="entry name" value="HTH_ARAC_FAMILY_2"/>
    <property type="match status" value="1"/>
</dbReference>
<dbReference type="EMBL" id="VHSH01000012">
    <property type="protein sequence ID" value="TQV72539.1"/>
    <property type="molecule type" value="Genomic_DNA"/>
</dbReference>
<reference evidence="5 6" key="1">
    <citation type="submission" date="2019-06" db="EMBL/GenBank/DDBJ databases">
        <title>Whole genome sequence for Rhodospirillaceae sp. R148.</title>
        <authorList>
            <person name="Wang G."/>
        </authorList>
    </citation>
    <scope>NUCLEOTIDE SEQUENCE [LARGE SCALE GENOMIC DNA]</scope>
    <source>
        <strain evidence="5 6">R148</strain>
    </source>
</reference>
<name>A0A545T5P4_9PROT</name>
<dbReference type="SUPFAM" id="SSF51182">
    <property type="entry name" value="RmlC-like cupins"/>
    <property type="match status" value="1"/>
</dbReference>
<dbReference type="SMART" id="SM00342">
    <property type="entry name" value="HTH_ARAC"/>
    <property type="match status" value="1"/>
</dbReference>
<keyword evidence="2" id="KW-0238">DNA-binding</keyword>
<evidence type="ECO:0000259" key="4">
    <source>
        <dbReference type="PROSITE" id="PS01124"/>
    </source>
</evidence>
<dbReference type="InterPro" id="IPR018062">
    <property type="entry name" value="HTH_AraC-typ_CS"/>
</dbReference>
<evidence type="ECO:0000256" key="3">
    <source>
        <dbReference type="ARBA" id="ARBA00023163"/>
    </source>
</evidence>
<dbReference type="InterPro" id="IPR009057">
    <property type="entry name" value="Homeodomain-like_sf"/>
</dbReference>
<dbReference type="PRINTS" id="PR00032">
    <property type="entry name" value="HTHARAC"/>
</dbReference>
<evidence type="ECO:0000256" key="1">
    <source>
        <dbReference type="ARBA" id="ARBA00023015"/>
    </source>
</evidence>
<dbReference type="GO" id="GO:0003700">
    <property type="term" value="F:DNA-binding transcription factor activity"/>
    <property type="evidence" value="ECO:0007669"/>
    <property type="project" value="InterPro"/>
</dbReference>
<dbReference type="InterPro" id="IPR032783">
    <property type="entry name" value="AraC_lig"/>
</dbReference>
<evidence type="ECO:0000256" key="2">
    <source>
        <dbReference type="ARBA" id="ARBA00023125"/>
    </source>
</evidence>
<protein>
    <submittedName>
        <fullName evidence="5">AraC family transcriptional regulator</fullName>
    </submittedName>
</protein>
<dbReference type="InterPro" id="IPR011051">
    <property type="entry name" value="RmlC_Cupin_sf"/>
</dbReference>
<organism evidence="5 6">
    <name type="scientific">Denitrobaculum tricleocarpae</name>
    <dbReference type="NCBI Taxonomy" id="2591009"/>
    <lineage>
        <taxon>Bacteria</taxon>
        <taxon>Pseudomonadati</taxon>
        <taxon>Pseudomonadota</taxon>
        <taxon>Alphaproteobacteria</taxon>
        <taxon>Rhodospirillales</taxon>
        <taxon>Rhodospirillaceae</taxon>
        <taxon>Denitrobaculum</taxon>
    </lineage>
</organism>
<dbReference type="Pfam" id="PF12852">
    <property type="entry name" value="Cupin_6"/>
    <property type="match status" value="1"/>
</dbReference>
<evidence type="ECO:0000313" key="6">
    <source>
        <dbReference type="Proteomes" id="UP000315252"/>
    </source>
</evidence>
<dbReference type="GO" id="GO:0043565">
    <property type="term" value="F:sequence-specific DNA binding"/>
    <property type="evidence" value="ECO:0007669"/>
    <property type="project" value="InterPro"/>
</dbReference>
<dbReference type="InterPro" id="IPR018060">
    <property type="entry name" value="HTH_AraC"/>
</dbReference>
<dbReference type="SUPFAM" id="SSF46689">
    <property type="entry name" value="Homeodomain-like"/>
    <property type="match status" value="2"/>
</dbReference>
<dbReference type="InterPro" id="IPR020449">
    <property type="entry name" value="Tscrpt_reg_AraC-type_HTH"/>
</dbReference>
<dbReference type="OrthoDB" id="9802263at2"/>
<sequence>MDLLSDILELLKLKGTFYFRTSFNPPWGVLVPAFENVSRFHFVHRGRCWLRVEGVEEPLLLEQGDLAIITHGAQHSMRDHPDRPLKTVDQVVSDAGFTGEGALVVGEQGSGYETQLVCGHFAFDRDATHPLIEELPPYLHIKDFGESSTLWLESTLKLIGAEAGRANLGGDLIALKLTEIIFTQAIRAYLTGDGQRQLVFKGVVDQHIGRSLAELHRNPAEAWTLDAMARNAGLSRTAFAMRFHELMGMTPIQYLTAWRMQIARRNLVETDASIYQVAEQSGYHSEAAFGRVFKRHFNTAPATYRRLQRPDGQVA</sequence>